<dbReference type="SUPFAM" id="SSF53474">
    <property type="entry name" value="alpha/beta-Hydrolases"/>
    <property type="match status" value="1"/>
</dbReference>
<dbReference type="PANTHER" id="PTHR43798">
    <property type="entry name" value="MONOACYLGLYCEROL LIPASE"/>
    <property type="match status" value="1"/>
</dbReference>
<dbReference type="InterPro" id="IPR000073">
    <property type="entry name" value="AB_hydrolase_1"/>
</dbReference>
<dbReference type="InterPro" id="IPR000639">
    <property type="entry name" value="Epox_hydrolase-like"/>
</dbReference>
<dbReference type="Proteomes" id="UP001499884">
    <property type="component" value="Unassembled WGS sequence"/>
</dbReference>
<gene>
    <name evidence="2" type="ORF">GCM10023082_40780</name>
</gene>
<dbReference type="InterPro" id="IPR050266">
    <property type="entry name" value="AB_hydrolase_sf"/>
</dbReference>
<organism evidence="2 3">
    <name type="scientific">Streptomyces tremellae</name>
    <dbReference type="NCBI Taxonomy" id="1124239"/>
    <lineage>
        <taxon>Bacteria</taxon>
        <taxon>Bacillati</taxon>
        <taxon>Actinomycetota</taxon>
        <taxon>Actinomycetes</taxon>
        <taxon>Kitasatosporales</taxon>
        <taxon>Streptomycetaceae</taxon>
        <taxon>Streptomyces</taxon>
    </lineage>
</organism>
<feature type="domain" description="AB hydrolase-1" evidence="1">
    <location>
        <begin position="2"/>
        <end position="182"/>
    </location>
</feature>
<dbReference type="PRINTS" id="PR00412">
    <property type="entry name" value="EPOXHYDRLASE"/>
</dbReference>
<dbReference type="InterPro" id="IPR029058">
    <property type="entry name" value="AB_hydrolase_fold"/>
</dbReference>
<sequence length="198" mass="21005">MILLGHSHGGFVAQYVALRHPERLPGLVLYESAPVTGPEHMAEAAAGVGDFVRRNEGNPELPAVLAGLQAAGAARDDEGITAALRDLLPAYVAHYWEREDEFKELRTTLTCTYISSADADGTPDTIDDRAALPALTVPALVLVGHYDIPCGPRWAGELHALIPGSRLVELADSGHLGHIEEPAAFAAAVRDFTTSLPA</sequence>
<evidence type="ECO:0000313" key="2">
    <source>
        <dbReference type="EMBL" id="GAA3739539.1"/>
    </source>
</evidence>
<dbReference type="EMBL" id="BAABEP010000030">
    <property type="protein sequence ID" value="GAA3739539.1"/>
    <property type="molecule type" value="Genomic_DNA"/>
</dbReference>
<proteinExistence type="predicted"/>
<dbReference type="RefSeq" id="WP_345649374.1">
    <property type="nucleotide sequence ID" value="NZ_BAABEP010000030.1"/>
</dbReference>
<dbReference type="PANTHER" id="PTHR43798:SF33">
    <property type="entry name" value="HYDROLASE, PUTATIVE (AFU_ORTHOLOGUE AFUA_2G14860)-RELATED"/>
    <property type="match status" value="1"/>
</dbReference>
<name>A0ABP7FHF2_9ACTN</name>
<accession>A0ABP7FHF2</accession>
<protein>
    <recommendedName>
        <fullName evidence="1">AB hydrolase-1 domain-containing protein</fullName>
    </recommendedName>
</protein>
<dbReference type="Pfam" id="PF00561">
    <property type="entry name" value="Abhydrolase_1"/>
    <property type="match status" value="1"/>
</dbReference>
<comment type="caution">
    <text evidence="2">The sequence shown here is derived from an EMBL/GenBank/DDBJ whole genome shotgun (WGS) entry which is preliminary data.</text>
</comment>
<dbReference type="Gene3D" id="3.40.50.1820">
    <property type="entry name" value="alpha/beta hydrolase"/>
    <property type="match status" value="1"/>
</dbReference>
<reference evidence="3" key="1">
    <citation type="journal article" date="2019" name="Int. J. Syst. Evol. Microbiol.">
        <title>The Global Catalogue of Microorganisms (GCM) 10K type strain sequencing project: providing services to taxonomists for standard genome sequencing and annotation.</title>
        <authorList>
            <consortium name="The Broad Institute Genomics Platform"/>
            <consortium name="The Broad Institute Genome Sequencing Center for Infectious Disease"/>
            <person name="Wu L."/>
            <person name="Ma J."/>
        </authorList>
    </citation>
    <scope>NUCLEOTIDE SEQUENCE [LARGE SCALE GENOMIC DNA]</scope>
    <source>
        <strain evidence="3">JCM 30846</strain>
    </source>
</reference>
<evidence type="ECO:0000313" key="3">
    <source>
        <dbReference type="Proteomes" id="UP001499884"/>
    </source>
</evidence>
<keyword evidence="3" id="KW-1185">Reference proteome</keyword>
<evidence type="ECO:0000259" key="1">
    <source>
        <dbReference type="Pfam" id="PF00561"/>
    </source>
</evidence>